<proteinExistence type="predicted"/>
<evidence type="ECO:0000313" key="1">
    <source>
        <dbReference type="Proteomes" id="UP000887565"/>
    </source>
</evidence>
<accession>A0A915HMR6</accession>
<keyword evidence="1" id="KW-1185">Reference proteome</keyword>
<name>A0A915HMR6_ROMCU</name>
<dbReference type="Proteomes" id="UP000887565">
    <property type="component" value="Unplaced"/>
</dbReference>
<reference evidence="2" key="1">
    <citation type="submission" date="2022-11" db="UniProtKB">
        <authorList>
            <consortium name="WormBaseParasite"/>
        </authorList>
    </citation>
    <scope>IDENTIFICATION</scope>
</reference>
<evidence type="ECO:0000313" key="2">
    <source>
        <dbReference type="WBParaSite" id="nRc.2.0.1.t02806-RA"/>
    </source>
</evidence>
<dbReference type="AlphaFoldDB" id="A0A915HMR6"/>
<dbReference type="WBParaSite" id="nRc.2.0.1.t02806-RA">
    <property type="protein sequence ID" value="nRc.2.0.1.t02806-RA"/>
    <property type="gene ID" value="nRc.2.0.1.g02806"/>
</dbReference>
<protein>
    <submittedName>
        <fullName evidence="2">Uncharacterized protein</fullName>
    </submittedName>
</protein>
<organism evidence="1 2">
    <name type="scientific">Romanomermis culicivorax</name>
    <name type="common">Nematode worm</name>
    <dbReference type="NCBI Taxonomy" id="13658"/>
    <lineage>
        <taxon>Eukaryota</taxon>
        <taxon>Metazoa</taxon>
        <taxon>Ecdysozoa</taxon>
        <taxon>Nematoda</taxon>
        <taxon>Enoplea</taxon>
        <taxon>Dorylaimia</taxon>
        <taxon>Mermithida</taxon>
        <taxon>Mermithoidea</taxon>
        <taxon>Mermithidae</taxon>
        <taxon>Romanomermis</taxon>
    </lineage>
</organism>
<sequence length="105" mass="12029">MIFNDLKHKQARLRKTSVTKSITGSFDASGPIFAIYMHGFIIQTEKYWRFRESNLNLGGGYRVDKVGGGDPDIWTYVTSKMFNVDLPERFLVINLVCSMKIDFKG</sequence>